<reference evidence="3" key="1">
    <citation type="submission" date="2025-08" db="UniProtKB">
        <authorList>
            <consortium name="RefSeq"/>
        </authorList>
    </citation>
    <scope>IDENTIFICATION</scope>
    <source>
        <strain evidence="3">OHB3-1</strain>
    </source>
</reference>
<dbReference type="Proteomes" id="UP000504603">
    <property type="component" value="Unplaced"/>
</dbReference>
<evidence type="ECO:0000313" key="2">
    <source>
        <dbReference type="Proteomes" id="UP000504603"/>
    </source>
</evidence>
<dbReference type="PANTHER" id="PTHR35505">
    <property type="entry name" value="OS01G0600300 PROTEIN"/>
    <property type="match status" value="1"/>
</dbReference>
<feature type="compositionally biased region" description="Basic residues" evidence="1">
    <location>
        <begin position="483"/>
        <end position="499"/>
    </location>
</feature>
<accession>A0A6J1D1X1</accession>
<name>A0A6J1D1X1_MOMCH</name>
<dbReference type="PANTHER" id="PTHR35505:SF5">
    <property type="entry name" value="SUBSTRATE CARRIER FAMILY PROTEIN"/>
    <property type="match status" value="1"/>
</dbReference>
<evidence type="ECO:0000313" key="3">
    <source>
        <dbReference type="RefSeq" id="XP_022147658.1"/>
    </source>
</evidence>
<sequence length="541" mass="60925">MALALVESMDSMNPPNQNPFLGENYELTLKQSIKNVLAEIREGNLGFCHFTEDFYKLMQARVDPPMESIWFYSALMFRSHSSAKGDFLDRLAAMKVLFQLVCSCSAPCGSSKTVASLAPVVFEVYKLIADMLGKDLASKREKKAMREVKALVEAILGFINLSSCKVSDQNVEQLDFNLITPFMDLISIWTHPNEGLDQFLPLVSSEVRGGFCSGVCDVRHLAGVVIAEAFLMKLCLDFHSGRSRQELEKDLRLWAVGSITGIRNCYLFETLIRFLLGVTLPVMSLLSTEDELLLRKVLYDALILVDYSFLNPVKAIDLHAEHVAFLAVKRLILTHDAIEFFREHGDQSRAISYLNAFSSSPVPSQMIRWVRSQIPSNENVNRPNGSSPKILLEWLFKAEDQGVRVFDNTISDHRAKLVLDISKSDSRHPKLEGNKVDDGLLFYVDKQGEKENESEEDKAMDESVNAALVTVARTMSMAENGSGKKKRQRKSERKNKIKFVKYDLFPNPDAAQLRSAVDNNDPNSEGEVHNPHKDEDSDMEE</sequence>
<dbReference type="RefSeq" id="XP_022147658.1">
    <property type="nucleotide sequence ID" value="XM_022291966.1"/>
</dbReference>
<dbReference type="KEGG" id="mcha:111016527"/>
<protein>
    <submittedName>
        <fullName evidence="3">Uncharacterized protein LOC111016527</fullName>
    </submittedName>
</protein>
<feature type="region of interest" description="Disordered" evidence="1">
    <location>
        <begin position="474"/>
        <end position="541"/>
    </location>
</feature>
<dbReference type="AlphaFoldDB" id="A0A6J1D1X1"/>
<organism evidence="2 3">
    <name type="scientific">Momordica charantia</name>
    <name type="common">Bitter gourd</name>
    <name type="synonym">Balsam pear</name>
    <dbReference type="NCBI Taxonomy" id="3673"/>
    <lineage>
        <taxon>Eukaryota</taxon>
        <taxon>Viridiplantae</taxon>
        <taxon>Streptophyta</taxon>
        <taxon>Embryophyta</taxon>
        <taxon>Tracheophyta</taxon>
        <taxon>Spermatophyta</taxon>
        <taxon>Magnoliopsida</taxon>
        <taxon>eudicotyledons</taxon>
        <taxon>Gunneridae</taxon>
        <taxon>Pentapetalae</taxon>
        <taxon>rosids</taxon>
        <taxon>fabids</taxon>
        <taxon>Cucurbitales</taxon>
        <taxon>Cucurbitaceae</taxon>
        <taxon>Momordiceae</taxon>
        <taxon>Momordica</taxon>
    </lineage>
</organism>
<proteinExistence type="predicted"/>
<feature type="compositionally biased region" description="Basic and acidic residues" evidence="1">
    <location>
        <begin position="526"/>
        <end position="535"/>
    </location>
</feature>
<dbReference type="GeneID" id="111016527"/>
<dbReference type="OrthoDB" id="1654714at2759"/>
<gene>
    <name evidence="3" type="primary">LOC111016527</name>
</gene>
<keyword evidence="2" id="KW-1185">Reference proteome</keyword>
<evidence type="ECO:0000256" key="1">
    <source>
        <dbReference type="SAM" id="MobiDB-lite"/>
    </source>
</evidence>